<evidence type="ECO:0000256" key="1">
    <source>
        <dbReference type="ARBA" id="ARBA00007074"/>
    </source>
</evidence>
<name>A0A859FJ93_9BACI</name>
<evidence type="ECO:0000256" key="2">
    <source>
        <dbReference type="ARBA" id="ARBA00022670"/>
    </source>
</evidence>
<feature type="signal peptide" evidence="6">
    <location>
        <begin position="1"/>
        <end position="24"/>
    </location>
</feature>
<feature type="domain" description="SLH" evidence="7">
    <location>
        <begin position="286"/>
        <end position="340"/>
    </location>
</feature>
<keyword evidence="5" id="KW-0788">Thiol protease</keyword>
<evidence type="ECO:0000313" key="10">
    <source>
        <dbReference type="Proteomes" id="UP000318138"/>
    </source>
</evidence>
<dbReference type="PANTHER" id="PTHR47053:SF1">
    <property type="entry name" value="MUREIN DD-ENDOPEPTIDASE MEPH-RELATED"/>
    <property type="match status" value="1"/>
</dbReference>
<evidence type="ECO:0000313" key="9">
    <source>
        <dbReference type="EMBL" id="QKS72696.1"/>
    </source>
</evidence>
<reference evidence="10" key="1">
    <citation type="submission" date="2019-07" db="EMBL/GenBank/DDBJ databases">
        <title>Bacillus alkalisoli sp. nov. isolated from saline soil.</title>
        <authorList>
            <person name="Sun J.-Q."/>
            <person name="Xu L."/>
        </authorList>
    </citation>
    <scope>NUCLEOTIDE SEQUENCE [LARGE SCALE GENOMIC DNA]</scope>
    <source>
        <strain evidence="10">M4U3P1</strain>
    </source>
</reference>
<evidence type="ECO:0000259" key="8">
    <source>
        <dbReference type="PROSITE" id="PS51935"/>
    </source>
</evidence>
<dbReference type="InterPro" id="IPR000064">
    <property type="entry name" value="NLP_P60_dom"/>
</dbReference>
<dbReference type="InterPro" id="IPR001119">
    <property type="entry name" value="SLH_dom"/>
</dbReference>
<dbReference type="PROSITE" id="PS51935">
    <property type="entry name" value="NLPC_P60"/>
    <property type="match status" value="1"/>
</dbReference>
<keyword evidence="10" id="KW-1185">Reference proteome</keyword>
<evidence type="ECO:0000256" key="5">
    <source>
        <dbReference type="ARBA" id="ARBA00022807"/>
    </source>
</evidence>
<dbReference type="KEGG" id="psua:FLK61_39470"/>
<dbReference type="EMBL" id="CP041372">
    <property type="protein sequence ID" value="QKS72696.1"/>
    <property type="molecule type" value="Genomic_DNA"/>
</dbReference>
<dbReference type="Pfam" id="PF00395">
    <property type="entry name" value="SLH"/>
    <property type="match status" value="3"/>
</dbReference>
<dbReference type="PROSITE" id="PS51272">
    <property type="entry name" value="SLH"/>
    <property type="match status" value="3"/>
</dbReference>
<protein>
    <submittedName>
        <fullName evidence="9">S-layer homology domain-containing protein</fullName>
    </submittedName>
</protein>
<dbReference type="Proteomes" id="UP000318138">
    <property type="component" value="Chromosome"/>
</dbReference>
<evidence type="ECO:0000256" key="3">
    <source>
        <dbReference type="ARBA" id="ARBA00022729"/>
    </source>
</evidence>
<evidence type="ECO:0000256" key="6">
    <source>
        <dbReference type="SAM" id="SignalP"/>
    </source>
</evidence>
<comment type="similarity">
    <text evidence="1">Belongs to the peptidase C40 family.</text>
</comment>
<organism evidence="9 10">
    <name type="scientific">Paenalkalicoccus suaedae</name>
    <dbReference type="NCBI Taxonomy" id="2592382"/>
    <lineage>
        <taxon>Bacteria</taxon>
        <taxon>Bacillati</taxon>
        <taxon>Bacillota</taxon>
        <taxon>Bacilli</taxon>
        <taxon>Bacillales</taxon>
        <taxon>Bacillaceae</taxon>
        <taxon>Paenalkalicoccus</taxon>
    </lineage>
</organism>
<dbReference type="GO" id="GO:0006508">
    <property type="term" value="P:proteolysis"/>
    <property type="evidence" value="ECO:0007669"/>
    <property type="project" value="UniProtKB-KW"/>
</dbReference>
<accession>A0A859FJ93</accession>
<keyword evidence="4" id="KW-0378">Hydrolase</keyword>
<dbReference type="RefSeq" id="WP_176010665.1">
    <property type="nucleotide sequence ID" value="NZ_CP041372.2"/>
</dbReference>
<gene>
    <name evidence="9" type="ORF">FLK61_39470</name>
</gene>
<dbReference type="AlphaFoldDB" id="A0A859FJ93"/>
<dbReference type="InterPro" id="IPR038765">
    <property type="entry name" value="Papain-like_cys_pep_sf"/>
</dbReference>
<sequence>MKKLGTWFLALVMIFSLLPATASAGSTADDIVNNAKKHIGVPYLFGGTTPAGFDCSGYARYVFNESGISLPRTTGEQYSTGQHVAKSNLQKGDLVFFNTSGRGVSHSGIYMGGNQFIHASSSRGIIISDINDPYYWGSRYIGARRVFEDNLVEVKAETADVLPVLPKGEYHDVKPGHWAHQAIHTFTMKGIVKGDEQSRFLPSKGMTRGEVAEMIAAAKGLKTSNTNAFKDVVAGRDNVSAIAAVNEAGIMSGVGNGLFHPNRVVTRAELAATLSKAFGIHDRAAFTVTFTDVDASNWAYSSIRAMAGNKFIGGYEDNTFRPGNDVTKAEAASMLFRVMN</sequence>
<feature type="chain" id="PRO_5032323069" evidence="6">
    <location>
        <begin position="25"/>
        <end position="340"/>
    </location>
</feature>
<evidence type="ECO:0000259" key="7">
    <source>
        <dbReference type="PROSITE" id="PS51272"/>
    </source>
</evidence>
<proteinExistence type="inferred from homology"/>
<dbReference type="Gene3D" id="3.90.1720.10">
    <property type="entry name" value="endopeptidase domain like (from Nostoc punctiforme)"/>
    <property type="match status" value="1"/>
</dbReference>
<feature type="domain" description="SLH" evidence="7">
    <location>
        <begin position="166"/>
        <end position="229"/>
    </location>
</feature>
<dbReference type="InterPro" id="IPR051202">
    <property type="entry name" value="Peptidase_C40"/>
</dbReference>
<keyword evidence="2" id="KW-0645">Protease</keyword>
<dbReference type="PANTHER" id="PTHR47053">
    <property type="entry name" value="MUREIN DD-ENDOPEPTIDASE MEPH-RELATED"/>
    <property type="match status" value="1"/>
</dbReference>
<evidence type="ECO:0000256" key="4">
    <source>
        <dbReference type="ARBA" id="ARBA00022801"/>
    </source>
</evidence>
<keyword evidence="3 6" id="KW-0732">Signal</keyword>
<dbReference type="GO" id="GO:0008234">
    <property type="term" value="F:cysteine-type peptidase activity"/>
    <property type="evidence" value="ECO:0007669"/>
    <property type="project" value="UniProtKB-KW"/>
</dbReference>
<dbReference type="Pfam" id="PF00877">
    <property type="entry name" value="NLPC_P60"/>
    <property type="match status" value="1"/>
</dbReference>
<feature type="domain" description="NlpC/P60" evidence="8">
    <location>
        <begin position="25"/>
        <end position="147"/>
    </location>
</feature>
<dbReference type="SUPFAM" id="SSF54001">
    <property type="entry name" value="Cysteine proteinases"/>
    <property type="match status" value="1"/>
</dbReference>
<feature type="domain" description="SLH" evidence="7">
    <location>
        <begin position="230"/>
        <end position="285"/>
    </location>
</feature>